<dbReference type="GO" id="GO:0005576">
    <property type="term" value="C:extracellular region"/>
    <property type="evidence" value="ECO:0007669"/>
    <property type="project" value="InterPro"/>
</dbReference>
<evidence type="ECO:0000313" key="3">
    <source>
        <dbReference type="WBParaSite" id="Pan_g13942.t1"/>
    </source>
</evidence>
<dbReference type="PANTHER" id="PTHR10334">
    <property type="entry name" value="CYSTEINE-RICH SECRETORY PROTEIN-RELATED"/>
    <property type="match status" value="1"/>
</dbReference>
<dbReference type="AlphaFoldDB" id="A0A7E4UX96"/>
<dbReference type="SMART" id="SM00198">
    <property type="entry name" value="SCP"/>
    <property type="match status" value="3"/>
</dbReference>
<dbReference type="PRINTS" id="PR00837">
    <property type="entry name" value="V5TPXLIKE"/>
</dbReference>
<evidence type="ECO:0000259" key="1">
    <source>
        <dbReference type="SMART" id="SM00198"/>
    </source>
</evidence>
<dbReference type="Gene3D" id="3.40.33.10">
    <property type="entry name" value="CAP"/>
    <property type="match status" value="3"/>
</dbReference>
<proteinExistence type="predicted"/>
<sequence length="449" mass="51164">MENFSLELCRNEVLERSNKYRALHSAEPLILDDALNTFAQEWADESAKKDKVEPRAKETQKYGENITVLSQIIGEESCPLKAWYTEYDSFDWDNMEKESTRHFTQLVWKASKKLGVGVARSEQGNWYVVCNYDPPGNVPGKFGDNVKLKAPEVDMETYRKDLLAKTNVLRATYHADPLVLDDKINAIAQEWAETVAKKGQMEADPKQRDYGENLMSFVDVKTDPLILAYRESSKIDFNNIEEVESLHFTQFIWRSSTHLGIGFAKGKKNHFLVMYFAPKGNVKGMFTDNCVPKNPTGPLKPVKPVFDLAAYRKECLDKLNGYRALHSVENLVFDDTLNTKAQEWADAIADKNCLDRSAEEYGQTIHTVTYIDRTDALQPSYDMVKDVNWDDIENSPPDVLTFTQFVWKESTKLGVGVGKNLASYFIVLYYDPPGNVSGCFKENVFPKKS</sequence>
<dbReference type="InterPro" id="IPR035940">
    <property type="entry name" value="CAP_sf"/>
</dbReference>
<dbReference type="WBParaSite" id="Pan_g13942.t1">
    <property type="protein sequence ID" value="Pan_g13942.t1"/>
    <property type="gene ID" value="Pan_g13942"/>
</dbReference>
<dbReference type="InterPro" id="IPR001283">
    <property type="entry name" value="CRISP-related"/>
</dbReference>
<dbReference type="SUPFAM" id="SSF55797">
    <property type="entry name" value="PR-1-like"/>
    <property type="match status" value="3"/>
</dbReference>
<dbReference type="InterPro" id="IPR018244">
    <property type="entry name" value="Allrgn_V5/Tpx1_CS"/>
</dbReference>
<accession>A0A7E4UX96</accession>
<dbReference type="InterPro" id="IPR034113">
    <property type="entry name" value="SCP_GAPR1-like"/>
</dbReference>
<dbReference type="Pfam" id="PF00188">
    <property type="entry name" value="CAP"/>
    <property type="match status" value="3"/>
</dbReference>
<dbReference type="PROSITE" id="PS01010">
    <property type="entry name" value="CRISP_2"/>
    <property type="match status" value="1"/>
</dbReference>
<feature type="domain" description="SCP" evidence="1">
    <location>
        <begin position="8"/>
        <end position="140"/>
    </location>
</feature>
<dbReference type="CDD" id="cd05382">
    <property type="entry name" value="CAP_GAPR1-like"/>
    <property type="match status" value="1"/>
</dbReference>
<name>A0A7E4UX96_PANRE</name>
<dbReference type="Proteomes" id="UP000492821">
    <property type="component" value="Unassembled WGS sequence"/>
</dbReference>
<reference evidence="2" key="1">
    <citation type="journal article" date="2013" name="Genetics">
        <title>The draft genome and transcriptome of Panagrellus redivivus are shaped by the harsh demands of a free-living lifestyle.</title>
        <authorList>
            <person name="Srinivasan J."/>
            <person name="Dillman A.R."/>
            <person name="Macchietto M.G."/>
            <person name="Heikkinen L."/>
            <person name="Lakso M."/>
            <person name="Fracchia K.M."/>
            <person name="Antoshechkin I."/>
            <person name="Mortazavi A."/>
            <person name="Wong G."/>
            <person name="Sternberg P.W."/>
        </authorList>
    </citation>
    <scope>NUCLEOTIDE SEQUENCE [LARGE SCALE GENOMIC DNA]</scope>
    <source>
        <strain evidence="2">MT8872</strain>
    </source>
</reference>
<keyword evidence="2" id="KW-1185">Reference proteome</keyword>
<dbReference type="InterPro" id="IPR014044">
    <property type="entry name" value="CAP_dom"/>
</dbReference>
<organism evidence="2 3">
    <name type="scientific">Panagrellus redivivus</name>
    <name type="common">Microworm</name>
    <dbReference type="NCBI Taxonomy" id="6233"/>
    <lineage>
        <taxon>Eukaryota</taxon>
        <taxon>Metazoa</taxon>
        <taxon>Ecdysozoa</taxon>
        <taxon>Nematoda</taxon>
        <taxon>Chromadorea</taxon>
        <taxon>Rhabditida</taxon>
        <taxon>Tylenchina</taxon>
        <taxon>Panagrolaimomorpha</taxon>
        <taxon>Panagrolaimoidea</taxon>
        <taxon>Panagrolaimidae</taxon>
        <taxon>Panagrellus</taxon>
    </lineage>
</organism>
<dbReference type="FunFam" id="3.40.33.10:FF:000010">
    <property type="entry name" value="Predicted protein"/>
    <property type="match status" value="1"/>
</dbReference>
<protein>
    <submittedName>
        <fullName evidence="3">SCP domain-containing protein</fullName>
    </submittedName>
</protein>
<reference evidence="3" key="2">
    <citation type="submission" date="2020-10" db="UniProtKB">
        <authorList>
            <consortium name="WormBaseParasite"/>
        </authorList>
    </citation>
    <scope>IDENTIFICATION</scope>
</reference>
<evidence type="ECO:0000313" key="2">
    <source>
        <dbReference type="Proteomes" id="UP000492821"/>
    </source>
</evidence>
<feature type="domain" description="SCP" evidence="1">
    <location>
        <begin position="310"/>
        <end position="438"/>
    </location>
</feature>
<feature type="domain" description="SCP" evidence="1">
    <location>
        <begin position="157"/>
        <end position="284"/>
    </location>
</feature>